<reference evidence="1 2" key="1">
    <citation type="submission" date="2012-06" db="EMBL/GenBank/DDBJ databases">
        <title>Complete sequence of Thiocystis violascens DSM 198.</title>
        <authorList>
            <consortium name="US DOE Joint Genome Institute"/>
            <person name="Lucas S."/>
            <person name="Han J."/>
            <person name="Lapidus A."/>
            <person name="Cheng J.-F."/>
            <person name="Goodwin L."/>
            <person name="Pitluck S."/>
            <person name="Peters L."/>
            <person name="Ovchinnikova G."/>
            <person name="Teshima H."/>
            <person name="Detter J.C."/>
            <person name="Han C."/>
            <person name="Tapia R."/>
            <person name="Land M."/>
            <person name="Hauser L."/>
            <person name="Kyrpides N."/>
            <person name="Ivanova N."/>
            <person name="Pagani I."/>
            <person name="Vogl K."/>
            <person name="Liu Z."/>
            <person name="Frigaard N.-U."/>
            <person name="Bryant D."/>
            <person name="Woyke T."/>
        </authorList>
    </citation>
    <scope>NUCLEOTIDE SEQUENCE [LARGE SCALE GENOMIC DNA]</scope>
    <source>
        <strain evidence="2">ATCC 17096 / DSM 198 / 6111</strain>
    </source>
</reference>
<dbReference type="NCBIfam" id="NF033447">
    <property type="entry name" value="BrxE_fam"/>
    <property type="match status" value="1"/>
</dbReference>
<gene>
    <name evidence="1" type="ordered locus">Thivi_2421</name>
</gene>
<dbReference type="InterPro" id="IPR058690">
    <property type="entry name" value="BrxE"/>
</dbReference>
<evidence type="ECO:0008006" key="3">
    <source>
        <dbReference type="Google" id="ProtNLM"/>
    </source>
</evidence>
<dbReference type="KEGG" id="tvi:Thivi_2421"/>
<proteinExistence type="predicted"/>
<evidence type="ECO:0000313" key="1">
    <source>
        <dbReference type="EMBL" id="AFL74365.1"/>
    </source>
</evidence>
<organism evidence="1 2">
    <name type="scientific">Thiocystis violascens (strain ATCC 17096 / DSM 198 / 6111)</name>
    <name type="common">Chromatium violascens</name>
    <dbReference type="NCBI Taxonomy" id="765911"/>
    <lineage>
        <taxon>Bacteria</taxon>
        <taxon>Pseudomonadati</taxon>
        <taxon>Pseudomonadota</taxon>
        <taxon>Gammaproteobacteria</taxon>
        <taxon>Chromatiales</taxon>
        <taxon>Chromatiaceae</taxon>
        <taxon>Thiocystis</taxon>
    </lineage>
</organism>
<dbReference type="AlphaFoldDB" id="I3YBJ7"/>
<dbReference type="HOGENOM" id="CLU_1601263_0_0_6"/>
<protein>
    <recommendedName>
        <fullName evidence="3">BrxE family protein</fullName>
    </recommendedName>
</protein>
<keyword evidence="2" id="KW-1185">Reference proteome</keyword>
<sequence length="168" mass="18511">MPSRMNRDARTVTELRILIGYLGELAPAWWSSQFFSPNAAAFLSPIFARTLFHAQCQGVTAAAARLHDEHIGVGRIYHVFRLPESVEQAVAATLTDGGFESETRPHLSSREQALERLAMLSEQQNASEGPMALGALADDLTPQIKAMAGLYFDAFSKGLKTFPYLREV</sequence>
<dbReference type="EMBL" id="CP003154">
    <property type="protein sequence ID" value="AFL74365.1"/>
    <property type="molecule type" value="Genomic_DNA"/>
</dbReference>
<accession>I3YBJ7</accession>
<name>I3YBJ7_THIV6</name>
<dbReference type="Proteomes" id="UP000006062">
    <property type="component" value="Chromosome"/>
</dbReference>
<evidence type="ECO:0000313" key="2">
    <source>
        <dbReference type="Proteomes" id="UP000006062"/>
    </source>
</evidence>
<dbReference type="Pfam" id="PF26412">
    <property type="entry name" value="BrxE"/>
    <property type="match status" value="1"/>
</dbReference>
<dbReference type="eggNOG" id="ENOG5032WNP">
    <property type="taxonomic scope" value="Bacteria"/>
</dbReference>